<comment type="caution">
    <text evidence="3">The sequence shown here is derived from an EMBL/GenBank/DDBJ whole genome shotgun (WGS) entry which is preliminary data.</text>
</comment>
<dbReference type="SUPFAM" id="SSF103378">
    <property type="entry name" value="2-methylcitrate dehydratase PrpD"/>
    <property type="match status" value="1"/>
</dbReference>
<sequence length="537" mass="56167">MHTPEWLPFVDETDRPDEPFVERAARWAIDLSYREIPKPVRGAATIQLTSSVGAALWTRMQPVGARIERVITTGTSTRSETATFLGGKQLPPAETACGNAALSGALEFDGRLLGGTTSPSCVFVPLAYAETTDADGADLLVAQIAANEITARLGAAAAVGPFGGPNAAWMHAVGAAVGRGVLEGDGLETLADAISIAVSAPSRPIERAVLGSDVGVWTIGRSIQTGIAALDGARAGLSGRRDVVEAAAGLLKSVSPHPAEAYLSALGSRWHTETLSVAAAPGTPSVAAATEAGLEIRSQFDRGRTTIDRVDVYGPHAMASANEGARQYLGDGQTPTAALVRSVPDAVARTLVTGETVPGQIDRDDERGAVERVRERIRVHHDPDITLAALRSAVPEGVEFETVTGSVAAHVAKALGPARALRNAPTVFRTGRRLETPPRTSEFERHIGARVVVRTADGRAFEATVARPPGSAGVPPAEIRAVARSKCRKALEALGCSEPNARTRTDRLLTIDEAGRVRIDRLLGEPATRGIAGNENT</sequence>
<gene>
    <name evidence="3" type="ORF">DM868_11555</name>
</gene>
<dbReference type="InterPro" id="IPR042183">
    <property type="entry name" value="MmgE/PrpD_sf_1"/>
</dbReference>
<dbReference type="RefSeq" id="WP_137277028.1">
    <property type="nucleotide sequence ID" value="NZ_QKNX01000004.1"/>
</dbReference>
<accession>A0A4U5JH63</accession>
<evidence type="ECO:0000256" key="1">
    <source>
        <dbReference type="ARBA" id="ARBA00006174"/>
    </source>
</evidence>
<proteinExistence type="inferred from homology"/>
<name>A0A4U5JH63_9EURY</name>
<dbReference type="EMBL" id="QKNX01000004">
    <property type="protein sequence ID" value="TKR25389.1"/>
    <property type="molecule type" value="Genomic_DNA"/>
</dbReference>
<dbReference type="PANTHER" id="PTHR16943:SF8">
    <property type="entry name" value="2-METHYLCITRATE DEHYDRATASE"/>
    <property type="match status" value="1"/>
</dbReference>
<dbReference type="Pfam" id="PF03972">
    <property type="entry name" value="MmgE_PrpD_N"/>
    <property type="match status" value="1"/>
</dbReference>
<feature type="domain" description="MmgE/PrpD N-terminal" evidence="2">
    <location>
        <begin position="23"/>
        <end position="257"/>
    </location>
</feature>
<evidence type="ECO:0000313" key="3">
    <source>
        <dbReference type="EMBL" id="TKR25389.1"/>
    </source>
</evidence>
<dbReference type="GO" id="GO:0016829">
    <property type="term" value="F:lyase activity"/>
    <property type="evidence" value="ECO:0007669"/>
    <property type="project" value="InterPro"/>
</dbReference>
<keyword evidence="4" id="KW-1185">Reference proteome</keyword>
<dbReference type="OrthoDB" id="43639at2157"/>
<dbReference type="PANTHER" id="PTHR16943">
    <property type="entry name" value="2-METHYLCITRATE DEHYDRATASE-RELATED"/>
    <property type="match status" value="1"/>
</dbReference>
<dbReference type="InterPro" id="IPR036148">
    <property type="entry name" value="MmgE/PrpD_sf"/>
</dbReference>
<evidence type="ECO:0000259" key="2">
    <source>
        <dbReference type="Pfam" id="PF03972"/>
    </source>
</evidence>
<dbReference type="Gene3D" id="1.10.4100.10">
    <property type="entry name" value="2-methylcitrate dehydratase PrpD"/>
    <property type="match status" value="1"/>
</dbReference>
<dbReference type="InterPro" id="IPR005656">
    <property type="entry name" value="MmgE_PrpD"/>
</dbReference>
<dbReference type="Proteomes" id="UP000308037">
    <property type="component" value="Unassembled WGS sequence"/>
</dbReference>
<evidence type="ECO:0000313" key="4">
    <source>
        <dbReference type="Proteomes" id="UP000308037"/>
    </source>
</evidence>
<organism evidence="3 4">
    <name type="scientific">Natronomonas salsuginis</name>
    <dbReference type="NCBI Taxonomy" id="2217661"/>
    <lineage>
        <taxon>Archaea</taxon>
        <taxon>Methanobacteriati</taxon>
        <taxon>Methanobacteriota</taxon>
        <taxon>Stenosarchaea group</taxon>
        <taxon>Halobacteria</taxon>
        <taxon>Halobacteriales</taxon>
        <taxon>Natronomonadaceae</taxon>
        <taxon>Natronomonas</taxon>
    </lineage>
</organism>
<comment type="similarity">
    <text evidence="1">Belongs to the PrpD family.</text>
</comment>
<dbReference type="InterPro" id="IPR045336">
    <property type="entry name" value="MmgE_PrpD_N"/>
</dbReference>
<dbReference type="AlphaFoldDB" id="A0A4U5JH63"/>
<protein>
    <submittedName>
        <fullName evidence="3">MmgE/PrpD family protein</fullName>
    </submittedName>
</protein>
<reference evidence="3 4" key="1">
    <citation type="submission" date="2019-04" db="EMBL/GenBank/DDBJ databases">
        <title>Natronomonas sp. F20-122 a newhaloarchaeon isolated from a saline saltern of Isla Bacuta, Huelva, Spain.</title>
        <authorList>
            <person name="Duran-Viseras A."/>
            <person name="Sanchez-Porro C."/>
            <person name="Ventosa A."/>
        </authorList>
    </citation>
    <scope>NUCLEOTIDE SEQUENCE [LARGE SCALE GENOMIC DNA]</scope>
    <source>
        <strain evidence="3 4">F20-122</strain>
    </source>
</reference>